<gene>
    <name evidence="2" type="ORF">K490DRAFT_54751</name>
</gene>
<dbReference type="EMBL" id="ML978713">
    <property type="protein sequence ID" value="KAF2090366.1"/>
    <property type="molecule type" value="Genomic_DNA"/>
</dbReference>
<feature type="chain" id="PRO_5040465443" evidence="1">
    <location>
        <begin position="24"/>
        <end position="116"/>
    </location>
</feature>
<keyword evidence="3" id="KW-1185">Reference proteome</keyword>
<dbReference type="AlphaFoldDB" id="A0A9P4HWB0"/>
<accession>A0A9P4HWB0</accession>
<comment type="caution">
    <text evidence="2">The sequence shown here is derived from an EMBL/GenBank/DDBJ whole genome shotgun (WGS) entry which is preliminary data.</text>
</comment>
<keyword evidence="1" id="KW-0732">Signal</keyword>
<protein>
    <submittedName>
        <fullName evidence="2">Uncharacterized protein</fullName>
    </submittedName>
</protein>
<evidence type="ECO:0000313" key="2">
    <source>
        <dbReference type="EMBL" id="KAF2090366.1"/>
    </source>
</evidence>
<feature type="signal peptide" evidence="1">
    <location>
        <begin position="1"/>
        <end position="23"/>
    </location>
</feature>
<evidence type="ECO:0000256" key="1">
    <source>
        <dbReference type="SAM" id="SignalP"/>
    </source>
</evidence>
<name>A0A9P4HWB0_9PEZI</name>
<proteinExistence type="predicted"/>
<dbReference type="OrthoDB" id="3873024at2759"/>
<sequence>MRFTQLLSMTAVAIFASIPSAVADDHTSCTCHNQDSYNWRITTAACDLYNNWNNDNNAVAYDSPSGRCNTIDANQVIDGKNWENACQETAKAGFQCTSGQGTCYVEDTSNVQGWCK</sequence>
<dbReference type="Proteomes" id="UP000799776">
    <property type="component" value="Unassembled WGS sequence"/>
</dbReference>
<evidence type="ECO:0000313" key="3">
    <source>
        <dbReference type="Proteomes" id="UP000799776"/>
    </source>
</evidence>
<reference evidence="2" key="1">
    <citation type="journal article" date="2020" name="Stud. Mycol.">
        <title>101 Dothideomycetes genomes: a test case for predicting lifestyles and emergence of pathogens.</title>
        <authorList>
            <person name="Haridas S."/>
            <person name="Albert R."/>
            <person name="Binder M."/>
            <person name="Bloem J."/>
            <person name="Labutti K."/>
            <person name="Salamov A."/>
            <person name="Andreopoulos B."/>
            <person name="Baker S."/>
            <person name="Barry K."/>
            <person name="Bills G."/>
            <person name="Bluhm B."/>
            <person name="Cannon C."/>
            <person name="Castanera R."/>
            <person name="Culley D."/>
            <person name="Daum C."/>
            <person name="Ezra D."/>
            <person name="Gonzalez J."/>
            <person name="Henrissat B."/>
            <person name="Kuo A."/>
            <person name="Liang C."/>
            <person name="Lipzen A."/>
            <person name="Lutzoni F."/>
            <person name="Magnuson J."/>
            <person name="Mondo S."/>
            <person name="Nolan M."/>
            <person name="Ohm R."/>
            <person name="Pangilinan J."/>
            <person name="Park H.-J."/>
            <person name="Ramirez L."/>
            <person name="Alfaro M."/>
            <person name="Sun H."/>
            <person name="Tritt A."/>
            <person name="Yoshinaga Y."/>
            <person name="Zwiers L.-H."/>
            <person name="Turgeon B."/>
            <person name="Goodwin S."/>
            <person name="Spatafora J."/>
            <person name="Crous P."/>
            <person name="Grigoriev I."/>
        </authorList>
    </citation>
    <scope>NUCLEOTIDE SEQUENCE</scope>
    <source>
        <strain evidence="2">CBS 121410</strain>
    </source>
</reference>
<organism evidence="2 3">
    <name type="scientific">Saccharata proteae CBS 121410</name>
    <dbReference type="NCBI Taxonomy" id="1314787"/>
    <lineage>
        <taxon>Eukaryota</taxon>
        <taxon>Fungi</taxon>
        <taxon>Dikarya</taxon>
        <taxon>Ascomycota</taxon>
        <taxon>Pezizomycotina</taxon>
        <taxon>Dothideomycetes</taxon>
        <taxon>Dothideomycetes incertae sedis</taxon>
        <taxon>Botryosphaeriales</taxon>
        <taxon>Saccharataceae</taxon>
        <taxon>Saccharata</taxon>
    </lineage>
</organism>